<evidence type="ECO:0000313" key="6">
    <source>
        <dbReference type="Proteomes" id="UP000199308"/>
    </source>
</evidence>
<feature type="domain" description="HTH lacI-type" evidence="4">
    <location>
        <begin position="1"/>
        <end position="41"/>
    </location>
</feature>
<dbReference type="Gene3D" id="1.10.260.40">
    <property type="entry name" value="lambda repressor-like DNA-binding domains"/>
    <property type="match status" value="1"/>
</dbReference>
<evidence type="ECO:0000259" key="4">
    <source>
        <dbReference type="PROSITE" id="PS50932"/>
    </source>
</evidence>
<dbReference type="Proteomes" id="UP000199308">
    <property type="component" value="Unassembled WGS sequence"/>
</dbReference>
<evidence type="ECO:0000256" key="3">
    <source>
        <dbReference type="ARBA" id="ARBA00023163"/>
    </source>
</evidence>
<dbReference type="Gene3D" id="3.40.50.2300">
    <property type="match status" value="2"/>
</dbReference>
<dbReference type="PANTHER" id="PTHR30146">
    <property type="entry name" value="LACI-RELATED TRANSCRIPTIONAL REPRESSOR"/>
    <property type="match status" value="1"/>
</dbReference>
<dbReference type="SUPFAM" id="SSF53822">
    <property type="entry name" value="Periplasmic binding protein-like I"/>
    <property type="match status" value="1"/>
</dbReference>
<dbReference type="Pfam" id="PF13377">
    <property type="entry name" value="Peripla_BP_3"/>
    <property type="match status" value="1"/>
</dbReference>
<dbReference type="CDD" id="cd01545">
    <property type="entry name" value="PBP1_SalR"/>
    <property type="match status" value="1"/>
</dbReference>
<accession>A0A1I0BUL0</accession>
<dbReference type="SUPFAM" id="SSF47413">
    <property type="entry name" value="lambda repressor-like DNA-binding domains"/>
    <property type="match status" value="1"/>
</dbReference>
<keyword evidence="1" id="KW-0805">Transcription regulation</keyword>
<evidence type="ECO:0000256" key="2">
    <source>
        <dbReference type="ARBA" id="ARBA00023125"/>
    </source>
</evidence>
<dbReference type="AlphaFoldDB" id="A0A1I0BUL0"/>
<keyword evidence="6" id="KW-1185">Reference proteome</keyword>
<dbReference type="GO" id="GO:0000976">
    <property type="term" value="F:transcription cis-regulatory region binding"/>
    <property type="evidence" value="ECO:0007669"/>
    <property type="project" value="TreeGrafter"/>
</dbReference>
<dbReference type="STRING" id="349064.SAMN05660429_01044"/>
<keyword evidence="2" id="KW-0238">DNA-binding</keyword>
<dbReference type="InterPro" id="IPR046335">
    <property type="entry name" value="LacI/GalR-like_sensor"/>
</dbReference>
<protein>
    <submittedName>
        <fullName evidence="5">Transcriptional regulator, LacI family</fullName>
    </submittedName>
</protein>
<proteinExistence type="predicted"/>
<name>A0A1I0BUL0_THASX</name>
<dbReference type="InterPro" id="IPR028082">
    <property type="entry name" value="Peripla_BP_I"/>
</dbReference>
<dbReference type="PANTHER" id="PTHR30146:SF153">
    <property type="entry name" value="LACTOSE OPERON REPRESSOR"/>
    <property type="match status" value="1"/>
</dbReference>
<gene>
    <name evidence="5" type="ORF">SAMN05660429_01044</name>
</gene>
<reference evidence="5 6" key="1">
    <citation type="submission" date="2016-10" db="EMBL/GenBank/DDBJ databases">
        <authorList>
            <person name="de Groot N.N."/>
        </authorList>
    </citation>
    <scope>NUCLEOTIDE SEQUENCE [LARGE SCALE GENOMIC DNA]</scope>
    <source>
        <strain evidence="5 6">DSM 19706</strain>
    </source>
</reference>
<dbReference type="EMBL" id="FOHK01000004">
    <property type="protein sequence ID" value="SET10078.1"/>
    <property type="molecule type" value="Genomic_DNA"/>
</dbReference>
<dbReference type="CDD" id="cd01392">
    <property type="entry name" value="HTH_LacI"/>
    <property type="match status" value="1"/>
</dbReference>
<evidence type="ECO:0000313" key="5">
    <source>
        <dbReference type="EMBL" id="SET10078.1"/>
    </source>
</evidence>
<dbReference type="GO" id="GO:0003700">
    <property type="term" value="F:DNA-binding transcription factor activity"/>
    <property type="evidence" value="ECO:0007669"/>
    <property type="project" value="TreeGrafter"/>
</dbReference>
<keyword evidence="3" id="KW-0804">Transcription</keyword>
<dbReference type="SMART" id="SM00354">
    <property type="entry name" value="HTH_LACI"/>
    <property type="match status" value="1"/>
</dbReference>
<dbReference type="InterPro" id="IPR000843">
    <property type="entry name" value="HTH_LacI"/>
</dbReference>
<evidence type="ECO:0000256" key="1">
    <source>
        <dbReference type="ARBA" id="ARBA00023015"/>
    </source>
</evidence>
<sequence>MTVSRVLNNEAKVSEDKRKKVLDAVKALNYRPNVSARRLASSKSFFIGLVYTDLPASYVSSFLLGALKTCRSKGYHLIVDEYLPDNKTASLSSINELIDVTRVDGIILLPPISDNEDVLALLQKANIPYVRVAPDARLDIAPYVCIDDYNAAYKATEQLIKQGHSKIAHIIGSDAQGASRLRYQGFLDALRSNQISVPPSYIVQGQFTYQSGVEAGEQLMSLDDKPTAIFAANDEMAAGVLTAAHKKRINIPDEISVVGFDDTTLATTVSPHLTTVRQPIDAMAVLAVELLASGKFSDGKPESPGEYRHVLDFEFIQRESSQVIK</sequence>
<dbReference type="InterPro" id="IPR010982">
    <property type="entry name" value="Lambda_DNA-bd_dom_sf"/>
</dbReference>
<organism evidence="5 6">
    <name type="scientific">Thalassotalea agarivorans</name>
    <name type="common">Thalassomonas agarivorans</name>
    <dbReference type="NCBI Taxonomy" id="349064"/>
    <lineage>
        <taxon>Bacteria</taxon>
        <taxon>Pseudomonadati</taxon>
        <taxon>Pseudomonadota</taxon>
        <taxon>Gammaproteobacteria</taxon>
        <taxon>Alteromonadales</taxon>
        <taxon>Colwelliaceae</taxon>
        <taxon>Thalassotalea</taxon>
    </lineage>
</organism>
<dbReference type="Pfam" id="PF00356">
    <property type="entry name" value="LacI"/>
    <property type="match status" value="1"/>
</dbReference>
<dbReference type="PROSITE" id="PS50932">
    <property type="entry name" value="HTH_LACI_2"/>
    <property type="match status" value="1"/>
</dbReference>